<sequence>MSTIDISSSRDSFGREGKGYADDASSSSLLLRSSLWNQGSTKQSVPTINNNTTPVHIVNKGLVKNVDKSKGKEAAIEEHIGNTSGRSAFIRRSKEIN</sequence>
<gene>
    <name evidence="2" type="ORF">DEO72_LG5g3243</name>
</gene>
<evidence type="ECO:0000256" key="1">
    <source>
        <dbReference type="SAM" id="MobiDB-lite"/>
    </source>
</evidence>
<evidence type="ECO:0000313" key="3">
    <source>
        <dbReference type="Proteomes" id="UP000501690"/>
    </source>
</evidence>
<keyword evidence="3" id="KW-1185">Reference proteome</keyword>
<organism evidence="2 3">
    <name type="scientific">Vigna unguiculata</name>
    <name type="common">Cowpea</name>
    <dbReference type="NCBI Taxonomy" id="3917"/>
    <lineage>
        <taxon>Eukaryota</taxon>
        <taxon>Viridiplantae</taxon>
        <taxon>Streptophyta</taxon>
        <taxon>Embryophyta</taxon>
        <taxon>Tracheophyta</taxon>
        <taxon>Spermatophyta</taxon>
        <taxon>Magnoliopsida</taxon>
        <taxon>eudicotyledons</taxon>
        <taxon>Gunneridae</taxon>
        <taxon>Pentapetalae</taxon>
        <taxon>rosids</taxon>
        <taxon>fabids</taxon>
        <taxon>Fabales</taxon>
        <taxon>Fabaceae</taxon>
        <taxon>Papilionoideae</taxon>
        <taxon>50 kb inversion clade</taxon>
        <taxon>NPAAA clade</taxon>
        <taxon>indigoferoid/millettioid clade</taxon>
        <taxon>Phaseoleae</taxon>
        <taxon>Vigna</taxon>
    </lineage>
</organism>
<feature type="compositionally biased region" description="Polar residues" evidence="1">
    <location>
        <begin position="1"/>
        <end position="11"/>
    </location>
</feature>
<name>A0A4D6M314_VIGUN</name>
<dbReference type="EMBL" id="CP039349">
    <property type="protein sequence ID" value="QCD95150.1"/>
    <property type="molecule type" value="Genomic_DNA"/>
</dbReference>
<dbReference type="AlphaFoldDB" id="A0A4D6M314"/>
<accession>A0A4D6M314</accession>
<proteinExistence type="predicted"/>
<reference evidence="2 3" key="1">
    <citation type="submission" date="2019-04" db="EMBL/GenBank/DDBJ databases">
        <title>An improved genome assembly and genetic linkage map for asparagus bean, Vigna unguiculata ssp. sesquipedialis.</title>
        <authorList>
            <person name="Xia Q."/>
            <person name="Zhang R."/>
            <person name="Dong Y."/>
        </authorList>
    </citation>
    <scope>NUCLEOTIDE SEQUENCE [LARGE SCALE GENOMIC DNA]</scope>
    <source>
        <tissue evidence="2">Leaf</tissue>
    </source>
</reference>
<protein>
    <submittedName>
        <fullName evidence="2">Uncharacterized protein</fullName>
    </submittedName>
</protein>
<evidence type="ECO:0000313" key="2">
    <source>
        <dbReference type="EMBL" id="QCD95150.1"/>
    </source>
</evidence>
<dbReference type="Proteomes" id="UP000501690">
    <property type="component" value="Linkage Group LG5"/>
</dbReference>
<feature type="compositionally biased region" description="Basic and acidic residues" evidence="1">
    <location>
        <begin position="12"/>
        <end position="21"/>
    </location>
</feature>
<feature type="region of interest" description="Disordered" evidence="1">
    <location>
        <begin position="1"/>
        <end position="26"/>
    </location>
</feature>